<sequence length="159" mass="16895">MQQAHSGRSWGDWAMWRGMILLAGLLTAGAAHADSRLFCSADDAQARFTLESGFASDAGHRLNHFRGALIVKDPAQAPAFSKRVFESQHLSNHWARDGELLLEVFDEGGDDTGGATLDLVVVAGVRGKPSANFSGTYSLTIEGGSKPYAVEGKVSCGTK</sequence>
<organism evidence="1 2">
    <name type="scientific">Rhizobium phaseoli</name>
    <dbReference type="NCBI Taxonomy" id="396"/>
    <lineage>
        <taxon>Bacteria</taxon>
        <taxon>Pseudomonadati</taxon>
        <taxon>Pseudomonadota</taxon>
        <taxon>Alphaproteobacteria</taxon>
        <taxon>Hyphomicrobiales</taxon>
        <taxon>Rhizobiaceae</taxon>
        <taxon>Rhizobium/Agrobacterium group</taxon>
        <taxon>Rhizobium</taxon>
    </lineage>
</organism>
<gene>
    <name evidence="1" type="ORF">AMC81_CH00839</name>
</gene>
<name>A0ABM6C610_9HYPH</name>
<accession>A0ABM6C610</accession>
<keyword evidence="2" id="KW-1185">Reference proteome</keyword>
<evidence type="ECO:0000313" key="2">
    <source>
        <dbReference type="Proteomes" id="UP000078551"/>
    </source>
</evidence>
<dbReference type="Proteomes" id="UP000078551">
    <property type="component" value="Chromosome"/>
</dbReference>
<dbReference type="EMBL" id="CP013568">
    <property type="protein sequence ID" value="ANL83653.1"/>
    <property type="molecule type" value="Genomic_DNA"/>
</dbReference>
<evidence type="ECO:0000313" key="1">
    <source>
        <dbReference type="EMBL" id="ANL83653.1"/>
    </source>
</evidence>
<proteinExistence type="predicted"/>
<reference evidence="1 2" key="1">
    <citation type="submission" date="2015-11" db="EMBL/GenBank/DDBJ databases">
        <title>The limits of bacterial species coexistence and the symbiotic plasmid transference in sympatric Rhizobium populations.</title>
        <authorList>
            <person name="Perez-Carrascal O.M."/>
            <person name="VanInsberghe D."/>
            <person name="Juarez S."/>
            <person name="Polz M.F."/>
            <person name="Vinuesa P."/>
            <person name="Gonzalez V."/>
        </authorList>
    </citation>
    <scope>NUCLEOTIDE SEQUENCE [LARGE SCALE GENOMIC DNA]</scope>
    <source>
        <strain evidence="1 2">N771</strain>
    </source>
</reference>
<protein>
    <submittedName>
        <fullName evidence="1">Uncharacterized protein</fullName>
    </submittedName>
</protein>